<gene>
    <name evidence="2" type="ORF">BDV37DRAFT_249808</name>
</gene>
<dbReference type="SUPFAM" id="SSF54768">
    <property type="entry name" value="dsRNA-binding domain-like"/>
    <property type="match status" value="1"/>
</dbReference>
<proteinExistence type="predicted"/>
<dbReference type="OrthoDB" id="5418749at2759"/>
<keyword evidence="3" id="KW-1185">Reference proteome</keyword>
<dbReference type="RefSeq" id="XP_031940871.1">
    <property type="nucleotide sequence ID" value="XM_032082124.1"/>
</dbReference>
<evidence type="ECO:0008006" key="4">
    <source>
        <dbReference type="Google" id="ProtNLM"/>
    </source>
</evidence>
<name>A0A5N7DAY8_9EURO</name>
<protein>
    <recommendedName>
        <fullName evidence="4">DRBM domain-containing protein</fullName>
    </recommendedName>
</protein>
<evidence type="ECO:0000256" key="1">
    <source>
        <dbReference type="SAM" id="MobiDB-lite"/>
    </source>
</evidence>
<evidence type="ECO:0000313" key="3">
    <source>
        <dbReference type="Proteomes" id="UP000325579"/>
    </source>
</evidence>
<feature type="region of interest" description="Disordered" evidence="1">
    <location>
        <begin position="1"/>
        <end position="22"/>
    </location>
</feature>
<dbReference type="EMBL" id="ML736775">
    <property type="protein sequence ID" value="KAE8403552.1"/>
    <property type="molecule type" value="Genomic_DNA"/>
</dbReference>
<dbReference type="AlphaFoldDB" id="A0A5N7DAY8"/>
<reference evidence="2 3" key="1">
    <citation type="submission" date="2019-04" db="EMBL/GenBank/DDBJ databases">
        <authorList>
            <consortium name="DOE Joint Genome Institute"/>
            <person name="Mondo S."/>
            <person name="Kjaerbolling I."/>
            <person name="Vesth T."/>
            <person name="Frisvad J.C."/>
            <person name="Nybo J.L."/>
            <person name="Theobald S."/>
            <person name="Kildgaard S."/>
            <person name="Isbrandt T."/>
            <person name="Kuo A."/>
            <person name="Sato A."/>
            <person name="Lyhne E.K."/>
            <person name="Kogle M.E."/>
            <person name="Wiebenga A."/>
            <person name="Kun R.S."/>
            <person name="Lubbers R.J."/>
            <person name="Makela M.R."/>
            <person name="Barry K."/>
            <person name="Chovatia M."/>
            <person name="Clum A."/>
            <person name="Daum C."/>
            <person name="Haridas S."/>
            <person name="He G."/>
            <person name="LaButti K."/>
            <person name="Lipzen A."/>
            <person name="Riley R."/>
            <person name="Salamov A."/>
            <person name="Simmons B.A."/>
            <person name="Magnuson J.K."/>
            <person name="Henrissat B."/>
            <person name="Mortensen U.H."/>
            <person name="Larsen T.O."/>
            <person name="Devries R.P."/>
            <person name="Grigoriev I.V."/>
            <person name="Machida M."/>
            <person name="Baker S.E."/>
            <person name="Andersen M.R."/>
            <person name="Cantor M.N."/>
            <person name="Hua S.X."/>
        </authorList>
    </citation>
    <scope>NUCLEOTIDE SEQUENCE [LARGE SCALE GENOMIC DNA]</scope>
    <source>
        <strain evidence="2 3">CBS 119388</strain>
    </source>
</reference>
<accession>A0A5N7DAY8</accession>
<dbReference type="PANTHER" id="PTHR42030">
    <property type="entry name" value="DRBM DOMAIN-CONTAINING PROTEIN"/>
    <property type="match status" value="1"/>
</dbReference>
<dbReference type="Proteomes" id="UP000325579">
    <property type="component" value="Unassembled WGS sequence"/>
</dbReference>
<organism evidence="2 3">
    <name type="scientific">Aspergillus pseudonomiae</name>
    <dbReference type="NCBI Taxonomy" id="1506151"/>
    <lineage>
        <taxon>Eukaryota</taxon>
        <taxon>Fungi</taxon>
        <taxon>Dikarya</taxon>
        <taxon>Ascomycota</taxon>
        <taxon>Pezizomycotina</taxon>
        <taxon>Eurotiomycetes</taxon>
        <taxon>Eurotiomycetidae</taxon>
        <taxon>Eurotiales</taxon>
        <taxon>Aspergillaceae</taxon>
        <taxon>Aspergillus</taxon>
        <taxon>Aspergillus subgen. Circumdati</taxon>
    </lineage>
</organism>
<dbReference type="PANTHER" id="PTHR42030:SF1">
    <property type="entry name" value="DRBM DOMAIN-CONTAINING PROTEIN"/>
    <property type="match status" value="1"/>
</dbReference>
<dbReference type="GeneID" id="43666815"/>
<feature type="compositionally biased region" description="Polar residues" evidence="1">
    <location>
        <begin position="1"/>
        <end position="19"/>
    </location>
</feature>
<evidence type="ECO:0000313" key="2">
    <source>
        <dbReference type="EMBL" id="KAE8403552.1"/>
    </source>
</evidence>
<dbReference type="Gene3D" id="3.30.160.20">
    <property type="match status" value="1"/>
</dbReference>
<sequence length="100" mass="11459">MPVQPANNASAPRTTWQQQLEEHCEAHKRSKPLFRLFTERRGGRTAWTCIATIDGVQYPARFWYDGKYSDNAIEDAAEKALNILSPQTSRNTRYPGQIHP</sequence>